<accession>A0A2M9DFA5</accession>
<dbReference type="STRING" id="1267768.BV394_03885"/>
<dbReference type="PANTHER" id="PTHR32322">
    <property type="entry name" value="INNER MEMBRANE TRANSPORTER"/>
    <property type="match status" value="1"/>
</dbReference>
<evidence type="ECO:0000256" key="2">
    <source>
        <dbReference type="ARBA" id="ARBA00007362"/>
    </source>
</evidence>
<accession>A0A1U7DM52</accession>
<comment type="similarity">
    <text evidence="2">Belongs to the EamA transporter family.</text>
</comment>
<dbReference type="Pfam" id="PF00892">
    <property type="entry name" value="EamA"/>
    <property type="match status" value="2"/>
</dbReference>
<evidence type="ECO:0000256" key="4">
    <source>
        <dbReference type="ARBA" id="ARBA00022989"/>
    </source>
</evidence>
<dbReference type="InterPro" id="IPR037185">
    <property type="entry name" value="EmrE-like"/>
</dbReference>
<evidence type="ECO:0000313" key="6">
    <source>
        <dbReference type="EMBL" id="APX90948.1"/>
    </source>
</evidence>
<dbReference type="InterPro" id="IPR050638">
    <property type="entry name" value="AA-Vitamin_Transporters"/>
</dbReference>
<dbReference type="SUPFAM" id="SSF103481">
    <property type="entry name" value="Multidrug resistance efflux transporter EmrE"/>
    <property type="match status" value="2"/>
</dbReference>
<dbReference type="PANTHER" id="PTHR32322:SF2">
    <property type="entry name" value="EAMA DOMAIN-CONTAINING PROTEIN"/>
    <property type="match status" value="1"/>
</dbReference>
<gene>
    <name evidence="6" type="ORF">BV394_03885</name>
</gene>
<comment type="subcellular location">
    <subcellularLocation>
        <location evidence="1">Membrane</location>
        <topology evidence="1">Multi-pass membrane protein</topology>
    </subcellularLocation>
</comment>
<keyword evidence="7" id="KW-1185">Reference proteome</keyword>
<evidence type="ECO:0000256" key="5">
    <source>
        <dbReference type="ARBA" id="ARBA00023136"/>
    </source>
</evidence>
<dbReference type="RefSeq" id="WP_076980965.1">
    <property type="nucleotide sequence ID" value="NZ_PGFI01000011.1"/>
</dbReference>
<reference evidence="6 7" key="1">
    <citation type="submission" date="2017-01" db="EMBL/GenBank/DDBJ databases">
        <title>Genomic analysis of Xuhuaishuia manganoxidans DY6-4.</title>
        <authorList>
            <person name="Wang X."/>
        </authorList>
    </citation>
    <scope>NUCLEOTIDE SEQUENCE [LARGE SCALE GENOMIC DNA]</scope>
    <source>
        <strain evidence="6 7">DY6-4</strain>
    </source>
</reference>
<dbReference type="GO" id="GO:0016020">
    <property type="term" value="C:membrane"/>
    <property type="evidence" value="ECO:0007669"/>
    <property type="project" value="UniProtKB-SubCell"/>
</dbReference>
<evidence type="ECO:0000256" key="3">
    <source>
        <dbReference type="ARBA" id="ARBA00022692"/>
    </source>
</evidence>
<proteinExistence type="inferred from homology"/>
<dbReference type="Proteomes" id="UP000187266">
    <property type="component" value="Chromosome"/>
</dbReference>
<dbReference type="AlphaFoldDB" id="A0A1U7DM52"/>
<sequence length="331" mass="34764">MLLPVLLPVTVLIVLGATWAMTQPMTRIAVSTGHPPLGLLVWQLVVSVLLLGGWNLWRRKPLPLTPRALVLFVVVALLGTVLPNSANYKAAAHLPSGVMSIIISTVAMFTFPLAIAVGIDRFSWARMGGLVLGLVGIVLIATPEASLPDPAGAPFVWLALFASACYAGEGVYLGRRGAEGLGPVTVLLGASLVALVLALPLAYASGQLVNPLRVWAAPEYAITLSSVLNVVAYVGYIWLVGHSGAVFAAQITYLATGFGVFWAMILLGESYSGPVWIALAAMMGGLALVQPRPRPEPQMPPDDAAPRNDVVPGGTRPQDARLTATSDRDPT</sequence>
<name>A0A1U7DM52_9RHOB</name>
<protein>
    <submittedName>
        <fullName evidence="6">Uncharacterized protein</fullName>
    </submittedName>
</protein>
<keyword evidence="5" id="KW-0472">Membrane</keyword>
<evidence type="ECO:0000313" key="7">
    <source>
        <dbReference type="Proteomes" id="UP000187266"/>
    </source>
</evidence>
<evidence type="ECO:0000256" key="1">
    <source>
        <dbReference type="ARBA" id="ARBA00004141"/>
    </source>
</evidence>
<dbReference type="EMBL" id="CP019124">
    <property type="protein sequence ID" value="APX90948.1"/>
    <property type="molecule type" value="Genomic_DNA"/>
</dbReference>
<keyword evidence="4" id="KW-1133">Transmembrane helix</keyword>
<keyword evidence="3" id="KW-0812">Transmembrane</keyword>
<organism evidence="6 7">
    <name type="scientific">Brevirhabdus pacifica</name>
    <dbReference type="NCBI Taxonomy" id="1267768"/>
    <lineage>
        <taxon>Bacteria</taxon>
        <taxon>Pseudomonadati</taxon>
        <taxon>Pseudomonadota</taxon>
        <taxon>Alphaproteobacteria</taxon>
        <taxon>Rhodobacterales</taxon>
        <taxon>Paracoccaceae</taxon>
        <taxon>Brevirhabdus</taxon>
    </lineage>
</organism>
<dbReference type="OrthoDB" id="8688375at2"/>
<dbReference type="InterPro" id="IPR000620">
    <property type="entry name" value="EamA_dom"/>
</dbReference>